<dbReference type="Gene3D" id="3.40.50.1820">
    <property type="entry name" value="alpha/beta hydrolase"/>
    <property type="match status" value="1"/>
</dbReference>
<dbReference type="GO" id="GO:0016787">
    <property type="term" value="F:hydrolase activity"/>
    <property type="evidence" value="ECO:0007669"/>
    <property type="project" value="UniProtKB-KW"/>
</dbReference>
<dbReference type="InterPro" id="IPR029058">
    <property type="entry name" value="AB_hydrolase_fold"/>
</dbReference>
<dbReference type="PANTHER" id="PTHR48098">
    <property type="entry name" value="ENTEROCHELIN ESTERASE-RELATED"/>
    <property type="match status" value="1"/>
</dbReference>
<gene>
    <name evidence="1" type="ORF">ACFOY1_14845</name>
</gene>
<dbReference type="InterPro" id="IPR000801">
    <property type="entry name" value="Esterase-like"/>
</dbReference>
<accession>A0ABV8NZ89</accession>
<dbReference type="InterPro" id="IPR050583">
    <property type="entry name" value="Mycobacterial_A85_antigen"/>
</dbReference>
<dbReference type="PANTHER" id="PTHR48098:SF1">
    <property type="entry name" value="DIACYLGLYCEROL ACYLTRANSFERASE_MYCOLYLTRANSFERASE AG85A"/>
    <property type="match status" value="1"/>
</dbReference>
<proteinExistence type="predicted"/>
<evidence type="ECO:0000313" key="1">
    <source>
        <dbReference type="EMBL" id="MFC4202235.1"/>
    </source>
</evidence>
<protein>
    <submittedName>
        <fullName evidence="1">Alpha/beta hydrolase</fullName>
    </submittedName>
</protein>
<evidence type="ECO:0000313" key="2">
    <source>
        <dbReference type="Proteomes" id="UP001595848"/>
    </source>
</evidence>
<reference evidence="2" key="1">
    <citation type="journal article" date="2019" name="Int. J. Syst. Evol. Microbiol.">
        <title>The Global Catalogue of Microorganisms (GCM) 10K type strain sequencing project: providing services to taxonomists for standard genome sequencing and annotation.</title>
        <authorList>
            <consortium name="The Broad Institute Genomics Platform"/>
            <consortium name="The Broad Institute Genome Sequencing Center for Infectious Disease"/>
            <person name="Wu L."/>
            <person name="Ma J."/>
        </authorList>
    </citation>
    <scope>NUCLEOTIDE SEQUENCE [LARGE SCALE GENOMIC DNA]</scope>
    <source>
        <strain evidence="2">LMG 24813</strain>
    </source>
</reference>
<organism evidence="1 2">
    <name type="scientific">Candidimonas humi</name>
    <dbReference type="NCBI Taxonomy" id="683355"/>
    <lineage>
        <taxon>Bacteria</taxon>
        <taxon>Pseudomonadati</taxon>
        <taxon>Pseudomonadota</taxon>
        <taxon>Betaproteobacteria</taxon>
        <taxon>Burkholderiales</taxon>
        <taxon>Alcaligenaceae</taxon>
        <taxon>Candidimonas</taxon>
    </lineage>
</organism>
<dbReference type="SUPFAM" id="SSF53474">
    <property type="entry name" value="alpha/beta-Hydrolases"/>
    <property type="match status" value="1"/>
</dbReference>
<keyword evidence="2" id="KW-1185">Reference proteome</keyword>
<dbReference type="RefSeq" id="WP_246600766.1">
    <property type="nucleotide sequence ID" value="NZ_JAHTBN010000008.1"/>
</dbReference>
<dbReference type="EMBL" id="JBHSBV010000005">
    <property type="protein sequence ID" value="MFC4202235.1"/>
    <property type="molecule type" value="Genomic_DNA"/>
</dbReference>
<dbReference type="Pfam" id="PF00756">
    <property type="entry name" value="Esterase"/>
    <property type="match status" value="1"/>
</dbReference>
<sequence>MPLSTSPSMPAYPQAYPVPPFFFTPTVSRRPGTRGRRRAALLLALACVCATAQAGEVVADKIDSKVLGRSLPFTAYLPDGYYDSFDTFPVVYLLHGSGGDEHTWVQYVGARETLDALIRRKEIAPLIAIMPAGGASWWVDGAAEQMQTALRTELIPYVEKHYQATADRGHRAIAGISMGGFGALNLMLRHPELFCAAGLLSPAVFSSPDAQSSARGSAGQFAHDGKYEPALWSAQSYPALLPDYKAKGQPVAAYISSGDRDRQVTPAMSSGLFEALYAVQPGRVRLRIGDGAHEWMTFRDALPKALKYINGQCGFTRP</sequence>
<keyword evidence="1" id="KW-0378">Hydrolase</keyword>
<comment type="caution">
    <text evidence="1">The sequence shown here is derived from an EMBL/GenBank/DDBJ whole genome shotgun (WGS) entry which is preliminary data.</text>
</comment>
<dbReference type="Proteomes" id="UP001595848">
    <property type="component" value="Unassembled WGS sequence"/>
</dbReference>
<name>A0ABV8NZ89_9BURK</name>